<evidence type="ECO:0000313" key="11">
    <source>
        <dbReference type="Proteomes" id="UP000198741"/>
    </source>
</evidence>
<evidence type="ECO:0000256" key="4">
    <source>
        <dbReference type="ARBA" id="ARBA00022840"/>
    </source>
</evidence>
<gene>
    <name evidence="8" type="primary">trpS</name>
    <name evidence="10" type="ORF">SAMN04515671_2656</name>
</gene>
<comment type="function">
    <text evidence="8">Catalyzes the attachment of tryptophan to tRNA(Trp).</text>
</comment>
<dbReference type="Proteomes" id="UP000198741">
    <property type="component" value="Chromosome I"/>
</dbReference>
<feature type="binding site" evidence="8">
    <location>
        <position position="199"/>
    </location>
    <ligand>
        <name>ATP</name>
        <dbReference type="ChEBI" id="CHEBI:30616"/>
    </ligand>
</feature>
<dbReference type="CDD" id="cd00806">
    <property type="entry name" value="TrpRS_core"/>
    <property type="match status" value="1"/>
</dbReference>
<dbReference type="InterPro" id="IPR050203">
    <property type="entry name" value="Trp-tRNA_synthetase"/>
</dbReference>
<evidence type="ECO:0000256" key="6">
    <source>
        <dbReference type="ARBA" id="ARBA00023146"/>
    </source>
</evidence>
<evidence type="ECO:0000256" key="8">
    <source>
        <dbReference type="HAMAP-Rule" id="MF_00140"/>
    </source>
</evidence>
<dbReference type="STRING" id="1090615.SAMN04515671_2656"/>
<keyword evidence="2 8" id="KW-0436">Ligase</keyword>
<dbReference type="OrthoDB" id="9801042at2"/>
<dbReference type="PRINTS" id="PR01039">
    <property type="entry name" value="TRNASYNTHTRP"/>
</dbReference>
<dbReference type="RefSeq" id="WP_090476529.1">
    <property type="nucleotide sequence ID" value="NZ_LT629710.1"/>
</dbReference>
<feature type="binding site" evidence="8">
    <location>
        <begin position="160"/>
        <end position="162"/>
    </location>
    <ligand>
        <name>ATP</name>
        <dbReference type="ChEBI" id="CHEBI:30616"/>
    </ligand>
</feature>
<feature type="binding site" evidence="8">
    <location>
        <begin position="22"/>
        <end position="24"/>
    </location>
    <ligand>
        <name>ATP</name>
        <dbReference type="ChEBI" id="CHEBI:30616"/>
    </ligand>
</feature>
<evidence type="ECO:0000256" key="2">
    <source>
        <dbReference type="ARBA" id="ARBA00022598"/>
    </source>
</evidence>
<evidence type="ECO:0000256" key="5">
    <source>
        <dbReference type="ARBA" id="ARBA00022917"/>
    </source>
</evidence>
<sequence length="342" mass="37015">MAPSSPSAAGASRRPRVLSGIQPTADSFHVGNYLGALRQWVDLQATHETFYSIVDLHAITVEHEPKLLRQRTRVAAAQLLALGIDPERSTLFVQSQVPAHTQLSWVMECLTGFGEAGRMTQFKDKSGKGGADHTSVGLFTYPILQAADILAYQADAVPVGEDQRQHLELTRNLAQRFNSRFGKTLRVPEPYILKATAKIYDLSEPRAKMSKSSPGGSLDLLADVKASVKKIKSAVTDTEREIRYDEENKPGVSNLLSLLSVFTGTSIPDLEVSYQGKGYGDLKGDLAQVWAEFVTPLQAAVAGYLADPAELDRILSAGAARATAVASKTVADVYQKVGFLTV</sequence>
<dbReference type="GO" id="GO:0004830">
    <property type="term" value="F:tryptophan-tRNA ligase activity"/>
    <property type="evidence" value="ECO:0007669"/>
    <property type="project" value="UniProtKB-UniRule"/>
</dbReference>
<dbReference type="SUPFAM" id="SSF52374">
    <property type="entry name" value="Nucleotidylyl transferase"/>
    <property type="match status" value="1"/>
</dbReference>
<dbReference type="GO" id="GO:0005829">
    <property type="term" value="C:cytosol"/>
    <property type="evidence" value="ECO:0007669"/>
    <property type="project" value="TreeGrafter"/>
</dbReference>
<dbReference type="PROSITE" id="PS00178">
    <property type="entry name" value="AA_TRNA_LIGASE_I"/>
    <property type="match status" value="1"/>
</dbReference>
<dbReference type="Gene3D" id="1.10.240.10">
    <property type="entry name" value="Tyrosyl-Transfer RNA Synthetase"/>
    <property type="match status" value="1"/>
</dbReference>
<dbReference type="InterPro" id="IPR002305">
    <property type="entry name" value="aa-tRNA-synth_Ic"/>
</dbReference>
<keyword evidence="4 8" id="KW-0067">ATP-binding</keyword>
<feature type="binding site" evidence="8">
    <location>
        <begin position="208"/>
        <end position="212"/>
    </location>
    <ligand>
        <name>ATP</name>
        <dbReference type="ChEBI" id="CHEBI:30616"/>
    </ligand>
</feature>
<dbReference type="EMBL" id="LT629710">
    <property type="protein sequence ID" value="SDP00968.1"/>
    <property type="molecule type" value="Genomic_DNA"/>
</dbReference>
<comment type="catalytic activity">
    <reaction evidence="7 8">
        <text>tRNA(Trp) + L-tryptophan + ATP = L-tryptophyl-tRNA(Trp) + AMP + diphosphate + H(+)</text>
        <dbReference type="Rhea" id="RHEA:24080"/>
        <dbReference type="Rhea" id="RHEA-COMP:9671"/>
        <dbReference type="Rhea" id="RHEA-COMP:9705"/>
        <dbReference type="ChEBI" id="CHEBI:15378"/>
        <dbReference type="ChEBI" id="CHEBI:30616"/>
        <dbReference type="ChEBI" id="CHEBI:33019"/>
        <dbReference type="ChEBI" id="CHEBI:57912"/>
        <dbReference type="ChEBI" id="CHEBI:78442"/>
        <dbReference type="ChEBI" id="CHEBI:78535"/>
        <dbReference type="ChEBI" id="CHEBI:456215"/>
        <dbReference type="EC" id="6.1.1.2"/>
    </reaction>
</comment>
<dbReference type="InterPro" id="IPR024109">
    <property type="entry name" value="Trp-tRNA-ligase_bac-type"/>
</dbReference>
<dbReference type="NCBIfam" id="TIGR00233">
    <property type="entry name" value="trpS"/>
    <property type="match status" value="1"/>
</dbReference>
<keyword evidence="3 8" id="KW-0547">Nucleotide-binding</keyword>
<dbReference type="Pfam" id="PF00579">
    <property type="entry name" value="tRNA-synt_1b"/>
    <property type="match status" value="1"/>
</dbReference>
<dbReference type="HAMAP" id="MF_00140_B">
    <property type="entry name" value="Trp_tRNA_synth_B"/>
    <property type="match status" value="1"/>
</dbReference>
<evidence type="ECO:0000256" key="1">
    <source>
        <dbReference type="ARBA" id="ARBA00005594"/>
    </source>
</evidence>
<dbReference type="AlphaFoldDB" id="A0A1H0P8E9"/>
<dbReference type="InterPro" id="IPR002306">
    <property type="entry name" value="Trp-tRNA-ligase"/>
</dbReference>
<comment type="similarity">
    <text evidence="1 8 9">Belongs to the class-I aminoacyl-tRNA synthetase family.</text>
</comment>
<dbReference type="GO" id="GO:0005524">
    <property type="term" value="F:ATP binding"/>
    <property type="evidence" value="ECO:0007669"/>
    <property type="project" value="UniProtKB-UniRule"/>
</dbReference>
<keyword evidence="11" id="KW-1185">Reference proteome</keyword>
<evidence type="ECO:0000256" key="9">
    <source>
        <dbReference type="RuleBase" id="RU363036"/>
    </source>
</evidence>
<keyword evidence="8" id="KW-0963">Cytoplasm</keyword>
<accession>A0A1H0P8E9</accession>
<proteinExistence type="inferred from homology"/>
<reference evidence="10 11" key="1">
    <citation type="submission" date="2016-10" db="EMBL/GenBank/DDBJ databases">
        <authorList>
            <person name="de Groot N.N."/>
        </authorList>
    </citation>
    <scope>NUCLEOTIDE SEQUENCE [LARGE SCALE GENOMIC DNA]</scope>
    <source>
        <strain evidence="11">P4-7,KCTC 19426,CECT 7604</strain>
    </source>
</reference>
<keyword evidence="6 8" id="KW-0030">Aminoacyl-tRNA synthetase</keyword>
<dbReference type="PANTHER" id="PTHR43766">
    <property type="entry name" value="TRYPTOPHAN--TRNA LIGASE, MITOCHONDRIAL"/>
    <property type="match status" value="1"/>
</dbReference>
<dbReference type="PANTHER" id="PTHR43766:SF1">
    <property type="entry name" value="TRYPTOPHAN--TRNA LIGASE, MITOCHONDRIAL"/>
    <property type="match status" value="1"/>
</dbReference>
<feature type="binding site" evidence="8">
    <location>
        <position position="148"/>
    </location>
    <ligand>
        <name>L-tryptophan</name>
        <dbReference type="ChEBI" id="CHEBI:57912"/>
    </ligand>
</feature>
<dbReference type="InterPro" id="IPR014729">
    <property type="entry name" value="Rossmann-like_a/b/a_fold"/>
</dbReference>
<dbReference type="Gene3D" id="3.40.50.620">
    <property type="entry name" value="HUPs"/>
    <property type="match status" value="1"/>
</dbReference>
<comment type="caution">
    <text evidence="8">Lacks conserved residue(s) required for the propagation of feature annotation.</text>
</comment>
<comment type="subunit">
    <text evidence="8">Homodimer.</text>
</comment>
<protein>
    <recommendedName>
        <fullName evidence="8">Tryptophan--tRNA ligase</fullName>
        <ecNumber evidence="8">6.1.1.2</ecNumber>
    </recommendedName>
    <alternativeName>
        <fullName evidence="8">Tryptophanyl-tRNA synthetase</fullName>
        <shortName evidence="8">TrpRS</shortName>
    </alternativeName>
</protein>
<evidence type="ECO:0000256" key="3">
    <source>
        <dbReference type="ARBA" id="ARBA00022741"/>
    </source>
</evidence>
<dbReference type="InterPro" id="IPR001412">
    <property type="entry name" value="aa-tRNA-synth_I_CS"/>
</dbReference>
<name>A0A1H0P8E9_9ACTN</name>
<dbReference type="GO" id="GO:0006436">
    <property type="term" value="P:tryptophanyl-tRNA aminoacylation"/>
    <property type="evidence" value="ECO:0007669"/>
    <property type="project" value="UniProtKB-UniRule"/>
</dbReference>
<keyword evidence="5 8" id="KW-0648">Protein biosynthesis</keyword>
<dbReference type="EC" id="6.1.1.2" evidence="8"/>
<evidence type="ECO:0000313" key="10">
    <source>
        <dbReference type="EMBL" id="SDP00968.1"/>
    </source>
</evidence>
<feature type="short sequence motif" description="'KMSKS' region" evidence="8">
    <location>
        <begin position="208"/>
        <end position="212"/>
    </location>
</feature>
<feature type="binding site" evidence="8">
    <location>
        <begin position="31"/>
        <end position="32"/>
    </location>
    <ligand>
        <name>ATP</name>
        <dbReference type="ChEBI" id="CHEBI:30616"/>
    </ligand>
</feature>
<comment type="subcellular location">
    <subcellularLocation>
        <location evidence="8">Cytoplasm</location>
    </subcellularLocation>
</comment>
<evidence type="ECO:0000256" key="7">
    <source>
        <dbReference type="ARBA" id="ARBA00049929"/>
    </source>
</evidence>
<organism evidence="10 11">
    <name type="scientific">Nakamurella panacisegetis</name>
    <dbReference type="NCBI Taxonomy" id="1090615"/>
    <lineage>
        <taxon>Bacteria</taxon>
        <taxon>Bacillati</taxon>
        <taxon>Actinomycetota</taxon>
        <taxon>Actinomycetes</taxon>
        <taxon>Nakamurellales</taxon>
        <taxon>Nakamurellaceae</taxon>
        <taxon>Nakamurella</taxon>
    </lineage>
</organism>